<keyword evidence="7" id="KW-0539">Nucleus</keyword>
<dbReference type="InterPro" id="IPR036864">
    <property type="entry name" value="Zn2-C6_fun-type_DNA-bd_sf"/>
</dbReference>
<dbReference type="Gene3D" id="4.10.240.10">
    <property type="entry name" value="Zn(2)-C6 fungal-type DNA-binding domain"/>
    <property type="match status" value="1"/>
</dbReference>
<dbReference type="RefSeq" id="XP_025403781.1">
    <property type="nucleotide sequence ID" value="XM_025541976.1"/>
</dbReference>
<sequence>MKRSACDADLDTPRPHERRPSFAPDGRPPPPKISKARACAECKRHKIRCEFKAGETNCTKCIRSGIKCVINDFSQKFVDDDVMWKSQASTTIQQLQAAVTQLLHQGGLPDLSTYSSGEGLSPVGSQERRLSSESPPNIKPNPPSLIMDVTREPSPEPDLQDRELVPAPMRSLYEVTKLRNLRNNAIEQPKVTLLEEDFISRGLISLQEAEDLFAYFSRTMNQLLWGGIILVHRNLTSVRRASTLLSAAVLTVAALHIPNRTATLNLCYGEYVSLVSSMSLTRAHTLDDIRALCVGAFWLSELSWKLSGHAVRIATELGLHQSYQKMMRGHNDQYERAQLWYLLYVCDHHFSIAYGRPPVIHEDAAIRNCEAFLRSPMVVPGDIRLLAQVALFMILTEAYRTFGSDTEQALTEGDFGQLRVYNVALDQWRLLWQPRSADSAYVRTYPSKGVVLHYHFAKFQLNSLSLRALSPTNTPVFSIDRKESANIAISSAMACLNMVLEEPDIRDAIVGVPIFTHTMVTFSAVFLLKAAVNWNSAYLSLDGRQVRRLVERVIELLNCVSAGERHLTRHIARGLGKMLERFDSWDTWQAGGPAVNGHGGGHGRPGEVSRSGSEVPGGANAMAQGFPPPDLIYDMVGTYGFGLDENFLDPSMASFEFLAQ</sequence>
<dbReference type="PANTHER" id="PTHR31845">
    <property type="entry name" value="FINGER DOMAIN PROTEIN, PUTATIVE-RELATED"/>
    <property type="match status" value="1"/>
</dbReference>
<keyword evidence="3" id="KW-0862">Zinc</keyword>
<keyword evidence="5" id="KW-0238">DNA-binding</keyword>
<feature type="region of interest" description="Disordered" evidence="8">
    <location>
        <begin position="1"/>
        <end position="34"/>
    </location>
</feature>
<organism evidence="10 11">
    <name type="scientific">Aspergillus heteromorphus CBS 117.55</name>
    <dbReference type="NCBI Taxonomy" id="1448321"/>
    <lineage>
        <taxon>Eukaryota</taxon>
        <taxon>Fungi</taxon>
        <taxon>Dikarya</taxon>
        <taxon>Ascomycota</taxon>
        <taxon>Pezizomycotina</taxon>
        <taxon>Eurotiomycetes</taxon>
        <taxon>Eurotiomycetidae</taxon>
        <taxon>Eurotiales</taxon>
        <taxon>Aspergillaceae</taxon>
        <taxon>Aspergillus</taxon>
        <taxon>Aspergillus subgen. Circumdati</taxon>
    </lineage>
</organism>
<comment type="subcellular location">
    <subcellularLocation>
        <location evidence="1">Nucleus</location>
    </subcellularLocation>
</comment>
<evidence type="ECO:0000256" key="5">
    <source>
        <dbReference type="ARBA" id="ARBA00023125"/>
    </source>
</evidence>
<feature type="compositionally biased region" description="Basic and acidic residues" evidence="8">
    <location>
        <begin position="1"/>
        <end position="20"/>
    </location>
</feature>
<keyword evidence="6" id="KW-0804">Transcription</keyword>
<keyword evidence="2" id="KW-0479">Metal-binding</keyword>
<evidence type="ECO:0000313" key="11">
    <source>
        <dbReference type="Proteomes" id="UP000247233"/>
    </source>
</evidence>
<evidence type="ECO:0000256" key="7">
    <source>
        <dbReference type="ARBA" id="ARBA00023242"/>
    </source>
</evidence>
<dbReference type="GO" id="GO:0005634">
    <property type="term" value="C:nucleus"/>
    <property type="evidence" value="ECO:0007669"/>
    <property type="project" value="UniProtKB-SubCell"/>
</dbReference>
<dbReference type="SUPFAM" id="SSF57701">
    <property type="entry name" value="Zn2/Cys6 DNA-binding domain"/>
    <property type="match status" value="1"/>
</dbReference>
<evidence type="ECO:0000256" key="8">
    <source>
        <dbReference type="SAM" id="MobiDB-lite"/>
    </source>
</evidence>
<reference evidence="10 11" key="1">
    <citation type="submission" date="2016-12" db="EMBL/GenBank/DDBJ databases">
        <title>The genomes of Aspergillus section Nigri reveals drivers in fungal speciation.</title>
        <authorList>
            <consortium name="DOE Joint Genome Institute"/>
            <person name="Vesth T.C."/>
            <person name="Nybo J."/>
            <person name="Theobald S."/>
            <person name="Brandl J."/>
            <person name="Frisvad J.C."/>
            <person name="Nielsen K.F."/>
            <person name="Lyhne E.K."/>
            <person name="Kogle M.E."/>
            <person name="Kuo A."/>
            <person name="Riley R."/>
            <person name="Clum A."/>
            <person name="Nolan M."/>
            <person name="Lipzen A."/>
            <person name="Salamov A."/>
            <person name="Henrissat B."/>
            <person name="Wiebenga A."/>
            <person name="De Vries R.P."/>
            <person name="Grigoriev I.V."/>
            <person name="Mortensen U.H."/>
            <person name="Andersen M.R."/>
            <person name="Baker S.E."/>
        </authorList>
    </citation>
    <scope>NUCLEOTIDE SEQUENCE [LARGE SCALE GENOMIC DNA]</scope>
    <source>
        <strain evidence="10 11">CBS 117.55</strain>
    </source>
</reference>
<dbReference type="EMBL" id="MSFL01000001">
    <property type="protein sequence ID" value="PWY92042.1"/>
    <property type="molecule type" value="Genomic_DNA"/>
</dbReference>
<dbReference type="GO" id="GO:0000976">
    <property type="term" value="F:transcription cis-regulatory region binding"/>
    <property type="evidence" value="ECO:0007669"/>
    <property type="project" value="TreeGrafter"/>
</dbReference>
<feature type="region of interest" description="Disordered" evidence="8">
    <location>
        <begin position="593"/>
        <end position="621"/>
    </location>
</feature>
<evidence type="ECO:0000256" key="3">
    <source>
        <dbReference type="ARBA" id="ARBA00022833"/>
    </source>
</evidence>
<dbReference type="SMART" id="SM00906">
    <property type="entry name" value="Fungal_trans"/>
    <property type="match status" value="1"/>
</dbReference>
<name>A0A317X338_9EURO</name>
<feature type="region of interest" description="Disordered" evidence="8">
    <location>
        <begin position="113"/>
        <end position="161"/>
    </location>
</feature>
<comment type="caution">
    <text evidence="10">The sequence shown here is derived from an EMBL/GenBank/DDBJ whole genome shotgun (WGS) entry which is preliminary data.</text>
</comment>
<evidence type="ECO:0000256" key="2">
    <source>
        <dbReference type="ARBA" id="ARBA00022723"/>
    </source>
</evidence>
<feature type="compositionally biased region" description="Basic and acidic residues" evidence="8">
    <location>
        <begin position="149"/>
        <end position="161"/>
    </location>
</feature>
<feature type="domain" description="Zn(2)-C6 fungal-type" evidence="9">
    <location>
        <begin position="38"/>
        <end position="70"/>
    </location>
</feature>
<evidence type="ECO:0000256" key="6">
    <source>
        <dbReference type="ARBA" id="ARBA00023163"/>
    </source>
</evidence>
<dbReference type="VEuPathDB" id="FungiDB:BO70DRAFT_357196"/>
<dbReference type="CDD" id="cd12148">
    <property type="entry name" value="fungal_TF_MHR"/>
    <property type="match status" value="1"/>
</dbReference>
<dbReference type="GeneID" id="37064213"/>
<dbReference type="GO" id="GO:0006351">
    <property type="term" value="P:DNA-templated transcription"/>
    <property type="evidence" value="ECO:0007669"/>
    <property type="project" value="InterPro"/>
</dbReference>
<proteinExistence type="predicted"/>
<dbReference type="CDD" id="cd00067">
    <property type="entry name" value="GAL4"/>
    <property type="match status" value="1"/>
</dbReference>
<dbReference type="Proteomes" id="UP000247233">
    <property type="component" value="Unassembled WGS sequence"/>
</dbReference>
<dbReference type="Pfam" id="PF00172">
    <property type="entry name" value="Zn_clus"/>
    <property type="match status" value="1"/>
</dbReference>
<gene>
    <name evidence="10" type="ORF">BO70DRAFT_357196</name>
</gene>
<dbReference type="GO" id="GO:0008270">
    <property type="term" value="F:zinc ion binding"/>
    <property type="evidence" value="ECO:0007669"/>
    <property type="project" value="InterPro"/>
</dbReference>
<evidence type="ECO:0000256" key="1">
    <source>
        <dbReference type="ARBA" id="ARBA00004123"/>
    </source>
</evidence>
<dbReference type="SMART" id="SM00066">
    <property type="entry name" value="GAL4"/>
    <property type="match status" value="1"/>
</dbReference>
<dbReference type="InterPro" id="IPR051089">
    <property type="entry name" value="prtT"/>
</dbReference>
<evidence type="ECO:0000259" key="9">
    <source>
        <dbReference type="PROSITE" id="PS50048"/>
    </source>
</evidence>
<evidence type="ECO:0000313" key="10">
    <source>
        <dbReference type="EMBL" id="PWY92042.1"/>
    </source>
</evidence>
<keyword evidence="11" id="KW-1185">Reference proteome</keyword>
<dbReference type="PROSITE" id="PS50048">
    <property type="entry name" value="ZN2_CY6_FUNGAL_2"/>
    <property type="match status" value="1"/>
</dbReference>
<dbReference type="PANTHER" id="PTHR31845:SF17">
    <property type="entry name" value="ZN(II)2CYS6 TRANSCRIPTION FACTOR (EUROFUNG)"/>
    <property type="match status" value="1"/>
</dbReference>
<evidence type="ECO:0000256" key="4">
    <source>
        <dbReference type="ARBA" id="ARBA00023015"/>
    </source>
</evidence>
<dbReference type="OrthoDB" id="4060227at2759"/>
<dbReference type="InterPro" id="IPR001138">
    <property type="entry name" value="Zn2Cys6_DnaBD"/>
</dbReference>
<dbReference type="PROSITE" id="PS00463">
    <property type="entry name" value="ZN2_CY6_FUNGAL_1"/>
    <property type="match status" value="1"/>
</dbReference>
<accession>A0A317X338</accession>
<dbReference type="GO" id="GO:0009893">
    <property type="term" value="P:positive regulation of metabolic process"/>
    <property type="evidence" value="ECO:0007669"/>
    <property type="project" value="UniProtKB-ARBA"/>
</dbReference>
<dbReference type="AlphaFoldDB" id="A0A317X338"/>
<protein>
    <submittedName>
        <fullName evidence="10">Fungal-specific transcription factor</fullName>
    </submittedName>
</protein>
<dbReference type="InterPro" id="IPR007219">
    <property type="entry name" value="XnlR_reg_dom"/>
</dbReference>
<dbReference type="GO" id="GO:0000981">
    <property type="term" value="F:DNA-binding transcription factor activity, RNA polymerase II-specific"/>
    <property type="evidence" value="ECO:0007669"/>
    <property type="project" value="InterPro"/>
</dbReference>
<keyword evidence="4" id="KW-0805">Transcription regulation</keyword>